<evidence type="ECO:0000259" key="1">
    <source>
        <dbReference type="Pfam" id="PF01592"/>
    </source>
</evidence>
<dbReference type="Gene3D" id="3.90.1010.10">
    <property type="match status" value="1"/>
</dbReference>
<dbReference type="GO" id="GO:0051536">
    <property type="term" value="F:iron-sulfur cluster binding"/>
    <property type="evidence" value="ECO:0007669"/>
    <property type="project" value="InterPro"/>
</dbReference>
<organism evidence="2 3">
    <name type="scientific">Nocardioides mesophilus</name>
    <dbReference type="NCBI Taxonomy" id="433659"/>
    <lineage>
        <taxon>Bacteria</taxon>
        <taxon>Bacillati</taxon>
        <taxon>Actinomycetota</taxon>
        <taxon>Actinomycetes</taxon>
        <taxon>Propionibacteriales</taxon>
        <taxon>Nocardioidaceae</taxon>
        <taxon>Nocardioides</taxon>
    </lineage>
</organism>
<accession>A0A7G9RBB3</accession>
<dbReference type="GO" id="GO:0016226">
    <property type="term" value="P:iron-sulfur cluster assembly"/>
    <property type="evidence" value="ECO:0007669"/>
    <property type="project" value="InterPro"/>
</dbReference>
<evidence type="ECO:0000313" key="2">
    <source>
        <dbReference type="EMBL" id="QNN52888.1"/>
    </source>
</evidence>
<dbReference type="RefSeq" id="WP_187578730.1">
    <property type="nucleotide sequence ID" value="NZ_CP060713.1"/>
</dbReference>
<feature type="domain" description="NIF system FeS cluster assembly NifU N-terminal" evidence="1">
    <location>
        <begin position="9"/>
        <end position="136"/>
    </location>
</feature>
<dbReference type="NCBIfam" id="TIGR01994">
    <property type="entry name" value="SUF_scaf_2"/>
    <property type="match status" value="1"/>
</dbReference>
<dbReference type="AlphaFoldDB" id="A0A7G9RBB3"/>
<sequence>MAENLDSLYQEIILDHYKNPHHAGLREPYEAEVHHVNPTCGDEVTLRVHLVPSDTDAAQMVVGDVSYDAEGCSISQASASVMTDLVIGRPVTEAVSVHEEFLALMQGRGTVEPDEDVLEDGIAFAGVAKFPARVKCALLSWMAWKDATAQILAAADSATPTPATHSADPNHTKEQS</sequence>
<dbReference type="GO" id="GO:0005506">
    <property type="term" value="F:iron ion binding"/>
    <property type="evidence" value="ECO:0007669"/>
    <property type="project" value="InterPro"/>
</dbReference>
<proteinExistence type="predicted"/>
<dbReference type="Pfam" id="PF01592">
    <property type="entry name" value="NifU_N"/>
    <property type="match status" value="1"/>
</dbReference>
<dbReference type="SUPFAM" id="SSF82649">
    <property type="entry name" value="SufE/NifU"/>
    <property type="match status" value="1"/>
</dbReference>
<dbReference type="CDD" id="cd06664">
    <property type="entry name" value="IscU_like"/>
    <property type="match status" value="1"/>
</dbReference>
<name>A0A7G9RBB3_9ACTN</name>
<protein>
    <submittedName>
        <fullName evidence="2">SUF system NifU family Fe-S cluster assembly protein</fullName>
    </submittedName>
</protein>
<reference evidence="2 3" key="1">
    <citation type="submission" date="2020-08" db="EMBL/GenBank/DDBJ databases">
        <title>Genome sequence of Nocardioides mesophilus KACC 16243T.</title>
        <authorList>
            <person name="Hyun D.-W."/>
            <person name="Bae J.-W."/>
        </authorList>
    </citation>
    <scope>NUCLEOTIDE SEQUENCE [LARGE SCALE GENOMIC DNA]</scope>
    <source>
        <strain evidence="2 3">KACC 16243</strain>
    </source>
</reference>
<evidence type="ECO:0000313" key="3">
    <source>
        <dbReference type="Proteomes" id="UP000515947"/>
    </source>
</evidence>
<dbReference type="EMBL" id="CP060713">
    <property type="protein sequence ID" value="QNN52888.1"/>
    <property type="molecule type" value="Genomic_DNA"/>
</dbReference>
<dbReference type="KEGG" id="nmes:H9L09_21105"/>
<dbReference type="InterPro" id="IPR002871">
    <property type="entry name" value="NIF_FeS_clus_asmbl_NifU_N"/>
</dbReference>
<keyword evidence="3" id="KW-1185">Reference proteome</keyword>
<dbReference type="PANTHER" id="PTHR10093">
    <property type="entry name" value="IRON-SULFUR CLUSTER ASSEMBLY ENZYME NIFU HOMOLOG"/>
    <property type="match status" value="1"/>
</dbReference>
<gene>
    <name evidence="2" type="ORF">H9L09_21105</name>
</gene>
<dbReference type="Proteomes" id="UP000515947">
    <property type="component" value="Chromosome"/>
</dbReference>